<comment type="caution">
    <text evidence="2">The sequence shown here is derived from an EMBL/GenBank/DDBJ whole genome shotgun (WGS) entry which is preliminary data.</text>
</comment>
<name>A0A3S5CHM1_9PLAT</name>
<evidence type="ECO:0000313" key="3">
    <source>
        <dbReference type="Proteomes" id="UP000784294"/>
    </source>
</evidence>
<feature type="non-terminal residue" evidence="2">
    <location>
        <position position="1"/>
    </location>
</feature>
<sequence length="133" mass="14758">MATPPARNYQLTGFTATAYFIKTCCCGYIRIAIDSKVVVRRGQPNLARSLHLDSVFLRLFVDIQNDINTRHYVAQIFQPKNIPLDCLGGHPIATRFWFEVRARGDGHGCHPVSGISTEAAHKPTPSPSLSPPR</sequence>
<organism evidence="2 3">
    <name type="scientific">Protopolystoma xenopodis</name>
    <dbReference type="NCBI Taxonomy" id="117903"/>
    <lineage>
        <taxon>Eukaryota</taxon>
        <taxon>Metazoa</taxon>
        <taxon>Spiralia</taxon>
        <taxon>Lophotrochozoa</taxon>
        <taxon>Platyhelminthes</taxon>
        <taxon>Monogenea</taxon>
        <taxon>Polyopisthocotylea</taxon>
        <taxon>Polystomatidea</taxon>
        <taxon>Polystomatidae</taxon>
        <taxon>Protopolystoma</taxon>
    </lineage>
</organism>
<dbReference type="Proteomes" id="UP000784294">
    <property type="component" value="Unassembled WGS sequence"/>
</dbReference>
<feature type="compositionally biased region" description="Pro residues" evidence="1">
    <location>
        <begin position="124"/>
        <end position="133"/>
    </location>
</feature>
<dbReference type="EMBL" id="CAAALY010054683">
    <property type="protein sequence ID" value="VEL22097.1"/>
    <property type="molecule type" value="Genomic_DNA"/>
</dbReference>
<reference evidence="2" key="1">
    <citation type="submission" date="2018-11" db="EMBL/GenBank/DDBJ databases">
        <authorList>
            <consortium name="Pathogen Informatics"/>
        </authorList>
    </citation>
    <scope>NUCLEOTIDE SEQUENCE</scope>
</reference>
<gene>
    <name evidence="2" type="ORF">PXEA_LOCUS15537</name>
</gene>
<dbReference type="AlphaFoldDB" id="A0A3S5CHM1"/>
<feature type="region of interest" description="Disordered" evidence="1">
    <location>
        <begin position="112"/>
        <end position="133"/>
    </location>
</feature>
<protein>
    <submittedName>
        <fullName evidence="2">Uncharacterized protein</fullName>
    </submittedName>
</protein>
<accession>A0A3S5CHM1</accession>
<proteinExistence type="predicted"/>
<evidence type="ECO:0000313" key="2">
    <source>
        <dbReference type="EMBL" id="VEL22097.1"/>
    </source>
</evidence>
<evidence type="ECO:0000256" key="1">
    <source>
        <dbReference type="SAM" id="MobiDB-lite"/>
    </source>
</evidence>
<keyword evidence="3" id="KW-1185">Reference proteome</keyword>